<feature type="region of interest" description="Disordered" evidence="8">
    <location>
        <begin position="1"/>
        <end position="23"/>
    </location>
</feature>
<feature type="compositionally biased region" description="Low complexity" evidence="8">
    <location>
        <begin position="196"/>
        <end position="210"/>
    </location>
</feature>
<dbReference type="GO" id="GO:0003677">
    <property type="term" value="F:DNA binding"/>
    <property type="evidence" value="ECO:0007669"/>
    <property type="project" value="UniProtKB-KW"/>
</dbReference>
<dbReference type="GO" id="GO:0006351">
    <property type="term" value="P:DNA-templated transcription"/>
    <property type="evidence" value="ECO:0007669"/>
    <property type="project" value="InterPro"/>
</dbReference>
<dbReference type="PANTHER" id="PTHR31313">
    <property type="entry name" value="TY1 ENHANCER ACTIVATOR"/>
    <property type="match status" value="1"/>
</dbReference>
<dbReference type="CDD" id="cd12148">
    <property type="entry name" value="fungal_TF_MHR"/>
    <property type="match status" value="1"/>
</dbReference>
<feature type="region of interest" description="Disordered" evidence="8">
    <location>
        <begin position="143"/>
        <end position="218"/>
    </location>
</feature>
<keyword evidence="2" id="KW-0479">Metal-binding</keyword>
<dbReference type="InterPro" id="IPR001138">
    <property type="entry name" value="Zn2Cys6_DnaBD"/>
</dbReference>
<dbReference type="SMART" id="SM00066">
    <property type="entry name" value="GAL4"/>
    <property type="match status" value="1"/>
</dbReference>
<dbReference type="SMART" id="SM00906">
    <property type="entry name" value="Fungal_trans"/>
    <property type="match status" value="1"/>
</dbReference>
<keyword evidence="6" id="KW-0804">Transcription</keyword>
<feature type="region of interest" description="Disordered" evidence="8">
    <location>
        <begin position="767"/>
        <end position="815"/>
    </location>
</feature>
<name>A0A8H7FAE4_AGABI</name>
<keyword evidence="4" id="KW-0805">Transcription regulation</keyword>
<dbReference type="InterPro" id="IPR051615">
    <property type="entry name" value="Transcr_Regulatory_Elem"/>
</dbReference>
<feature type="compositionally biased region" description="Polar residues" evidence="8">
    <location>
        <begin position="852"/>
        <end position="864"/>
    </location>
</feature>
<evidence type="ECO:0000256" key="1">
    <source>
        <dbReference type="ARBA" id="ARBA00004123"/>
    </source>
</evidence>
<dbReference type="Proteomes" id="UP000629468">
    <property type="component" value="Unassembled WGS sequence"/>
</dbReference>
<feature type="compositionally biased region" description="Basic and acidic residues" evidence="8">
    <location>
        <begin position="772"/>
        <end position="781"/>
    </location>
</feature>
<evidence type="ECO:0000256" key="6">
    <source>
        <dbReference type="ARBA" id="ARBA00023163"/>
    </source>
</evidence>
<reference evidence="10 11" key="1">
    <citation type="journal article" name="Sci. Rep.">
        <title>Telomere-to-telomere assembled and centromere annotated genomes of the two main subspecies of the button mushroom Agaricus bisporus reveal especially polymorphic chromosome ends.</title>
        <authorList>
            <person name="Sonnenberg A.S.M."/>
            <person name="Sedaghat-Telgerd N."/>
            <person name="Lavrijssen B."/>
            <person name="Ohm R.A."/>
            <person name="Hendrickx P.M."/>
            <person name="Scholtmeijer K."/>
            <person name="Baars J.J.P."/>
            <person name="van Peer A."/>
        </authorList>
    </citation>
    <scope>NUCLEOTIDE SEQUENCE [LARGE SCALE GENOMIC DNA]</scope>
    <source>
        <strain evidence="10 11">H119_p4</strain>
    </source>
</reference>
<dbReference type="InterPro" id="IPR007219">
    <property type="entry name" value="XnlR_reg_dom"/>
</dbReference>
<evidence type="ECO:0000259" key="9">
    <source>
        <dbReference type="PROSITE" id="PS50048"/>
    </source>
</evidence>
<evidence type="ECO:0000313" key="11">
    <source>
        <dbReference type="Proteomes" id="UP000629468"/>
    </source>
</evidence>
<dbReference type="EMBL" id="JABXXO010000001">
    <property type="protein sequence ID" value="KAF7784127.1"/>
    <property type="molecule type" value="Genomic_DNA"/>
</dbReference>
<evidence type="ECO:0000256" key="4">
    <source>
        <dbReference type="ARBA" id="ARBA00023015"/>
    </source>
</evidence>
<evidence type="ECO:0000313" key="10">
    <source>
        <dbReference type="EMBL" id="KAF7784127.1"/>
    </source>
</evidence>
<feature type="compositionally biased region" description="Polar residues" evidence="8">
    <location>
        <begin position="802"/>
        <end position="815"/>
    </location>
</feature>
<keyword evidence="7" id="KW-0539">Nucleus</keyword>
<dbReference type="AlphaFoldDB" id="A0A8H7FAE4"/>
<proteinExistence type="predicted"/>
<comment type="caution">
    <text evidence="10">The sequence shown here is derived from an EMBL/GenBank/DDBJ whole genome shotgun (WGS) entry which is preliminary data.</text>
</comment>
<feature type="domain" description="Zn(2)-C6 fungal-type" evidence="9">
    <location>
        <begin position="25"/>
        <end position="58"/>
    </location>
</feature>
<dbReference type="GO" id="GO:0005634">
    <property type="term" value="C:nucleus"/>
    <property type="evidence" value="ECO:0007669"/>
    <property type="project" value="UniProtKB-SubCell"/>
</dbReference>
<evidence type="ECO:0000256" key="5">
    <source>
        <dbReference type="ARBA" id="ARBA00023125"/>
    </source>
</evidence>
<dbReference type="Gene3D" id="4.10.240.10">
    <property type="entry name" value="Zn(2)-C6 fungal-type DNA-binding domain"/>
    <property type="match status" value="1"/>
</dbReference>
<evidence type="ECO:0000256" key="8">
    <source>
        <dbReference type="SAM" id="MobiDB-lite"/>
    </source>
</evidence>
<dbReference type="SUPFAM" id="SSF57701">
    <property type="entry name" value="Zn2/Cys6 DNA-binding domain"/>
    <property type="match status" value="1"/>
</dbReference>
<dbReference type="PANTHER" id="PTHR31313:SF78">
    <property type="entry name" value="TRANSCRIPTION FACTOR DOMAIN-CONTAINING PROTEIN"/>
    <property type="match status" value="1"/>
</dbReference>
<dbReference type="Pfam" id="PF00172">
    <property type="entry name" value="Zn_clus"/>
    <property type="match status" value="1"/>
</dbReference>
<dbReference type="GO" id="GO:0000981">
    <property type="term" value="F:DNA-binding transcription factor activity, RNA polymerase II-specific"/>
    <property type="evidence" value="ECO:0007669"/>
    <property type="project" value="InterPro"/>
</dbReference>
<dbReference type="InterPro" id="IPR036864">
    <property type="entry name" value="Zn2-C6_fun-type_DNA-bd_sf"/>
</dbReference>
<keyword evidence="3" id="KW-0862">Zinc</keyword>
<keyword evidence="5" id="KW-0238">DNA-binding</keyword>
<dbReference type="CDD" id="cd00067">
    <property type="entry name" value="GAL4"/>
    <property type="match status" value="1"/>
</dbReference>
<dbReference type="Pfam" id="PF04082">
    <property type="entry name" value="Fungal_trans"/>
    <property type="match status" value="1"/>
</dbReference>
<evidence type="ECO:0000256" key="7">
    <source>
        <dbReference type="ARBA" id="ARBA00023242"/>
    </source>
</evidence>
<sequence>MEWKDSDPSDDENSLATSRKRSSRACDQCRKTKSKCERPSGSATQCKSCALTGTLCTFLGPSYKRGPPKGYIHAIEQRWHQVESLLGAILQCPDARVQAFVNDLKQDDLASEIIDRVDMGPYGPAGRRSQPAGATKEDFFASILRSNGSNTRDNSRSRRQSRVSREIVSSTQDHGLSVVPTKEWQDNLSRRLASAGRNSTTSNTSYGTYRAPSSSNVPLAQRRRLNDTVEPPYSPDWSGMYTFNQEEPLESDEAKEATECMGSLSLDENQEIRYHGRISGLSLLERNKRTDDRMDGGIWRLPMARVWPPARYGLASPPIGEMEEHLPPWDIQDRLLELYFTYIHPVYPLIYKRRFLLEYQYKRQGTRRESQPNSPRLPRPEPTQEVTPLLLLAIFAIAARFCEDEMPLPPTGKMWEAGCGYLDTARGLLAKVFHVSRPSTVQALLLLGYREFGIGSMEQGWIFIGMAIRMAFDLGLNCDSSKWKVRGHDLFSAEDSQTRGHIWWACVLADRYGSIYMGRPTMIKDNDSDMSLPGIEPEEDIAPWQPHPSDGLSYSPTPGRIMSSFAAASRLSLISGTVINRVYPVQSISRVAKQAVLNECEAQLDQWLISLPDYLRCDSGNRRCSPSPQVIFLHIRYWGCVLLLYRAFIPNWKSSEDVARNSPIGSKALDLAQSAASHISSLVTMYRETFTLKRSSPFLTAYLLSASIMHILTLSLRSTHVEATLGLQQCMSALKDMEILWPSASRAWELLNGVKLSDGICAVPLPQLHGQQTERQKRPADDAFGQEKNPEYPQSGVYERGNGTTNQNASGSQTGVHDLSTRIMAHMLGLDIQGIEPSSMSYYPGYQWWPGSSGQGESSTQHTSEPIHPPMSDPTQLAALPVGPRGTINTPANRNSHENWTYQQGQSKRVSESYSYDFSQFGP</sequence>
<evidence type="ECO:0000256" key="2">
    <source>
        <dbReference type="ARBA" id="ARBA00022723"/>
    </source>
</evidence>
<feature type="region of interest" description="Disordered" evidence="8">
    <location>
        <begin position="852"/>
        <end position="923"/>
    </location>
</feature>
<feature type="compositionally biased region" description="Polar residues" evidence="8">
    <location>
        <begin position="887"/>
        <end position="923"/>
    </location>
</feature>
<dbReference type="PROSITE" id="PS00463">
    <property type="entry name" value="ZN2_CY6_FUNGAL_1"/>
    <property type="match status" value="1"/>
</dbReference>
<evidence type="ECO:0000256" key="3">
    <source>
        <dbReference type="ARBA" id="ARBA00022833"/>
    </source>
</evidence>
<gene>
    <name evidence="10" type="ORF">Agabi119p4_292</name>
</gene>
<protein>
    <submittedName>
        <fullName evidence="10">Transcriptional regulator family: Fungal Specific TF</fullName>
    </submittedName>
</protein>
<organism evidence="10 11">
    <name type="scientific">Agaricus bisporus var. burnettii</name>
    <dbReference type="NCBI Taxonomy" id="192524"/>
    <lineage>
        <taxon>Eukaryota</taxon>
        <taxon>Fungi</taxon>
        <taxon>Dikarya</taxon>
        <taxon>Basidiomycota</taxon>
        <taxon>Agaricomycotina</taxon>
        <taxon>Agaricomycetes</taxon>
        <taxon>Agaricomycetidae</taxon>
        <taxon>Agaricales</taxon>
        <taxon>Agaricineae</taxon>
        <taxon>Agaricaceae</taxon>
        <taxon>Agaricus</taxon>
    </lineage>
</organism>
<comment type="subcellular location">
    <subcellularLocation>
        <location evidence="1">Nucleus</location>
    </subcellularLocation>
</comment>
<dbReference type="GO" id="GO:0008270">
    <property type="term" value="F:zinc ion binding"/>
    <property type="evidence" value="ECO:0007669"/>
    <property type="project" value="InterPro"/>
</dbReference>
<accession>A0A8H7FAE4</accession>
<dbReference type="PROSITE" id="PS50048">
    <property type="entry name" value="ZN2_CY6_FUNGAL_2"/>
    <property type="match status" value="1"/>
</dbReference>